<dbReference type="Proteomes" id="UP001197093">
    <property type="component" value="Unassembled WGS sequence"/>
</dbReference>
<dbReference type="InterPro" id="IPR016024">
    <property type="entry name" value="ARM-type_fold"/>
</dbReference>
<dbReference type="FunFam" id="3.30.2010.30:FF:000001">
    <property type="entry name" value="Leukotriene A(4) hydrolase"/>
    <property type="match status" value="1"/>
</dbReference>
<feature type="binding site" evidence="13">
    <location>
        <position position="294"/>
    </location>
    <ligand>
        <name>Zn(2+)</name>
        <dbReference type="ChEBI" id="CHEBI:29105"/>
        <note>catalytic</note>
    </ligand>
</feature>
<keyword evidence="9" id="KW-0482">Metalloprotease</keyword>
<comment type="similarity">
    <text evidence="3">Belongs to the peptidase M1 family.</text>
</comment>
<evidence type="ECO:0000256" key="11">
    <source>
        <dbReference type="PIRSR" id="PIRSR634015-1"/>
    </source>
</evidence>
<dbReference type="InterPro" id="IPR015211">
    <property type="entry name" value="Peptidase_M1_C"/>
</dbReference>
<dbReference type="GO" id="GO:0004301">
    <property type="term" value="F:epoxide hydrolase activity"/>
    <property type="evidence" value="ECO:0007669"/>
    <property type="project" value="TreeGrafter"/>
</dbReference>
<name>A0AAD4EYS7_9PEZI</name>
<dbReference type="GO" id="GO:0004177">
    <property type="term" value="F:aminopeptidase activity"/>
    <property type="evidence" value="ECO:0007669"/>
    <property type="project" value="TreeGrafter"/>
</dbReference>
<dbReference type="FunFam" id="2.60.40.1730:FF:000004">
    <property type="entry name" value="Leukotriene A(4) hydrolase"/>
    <property type="match status" value="1"/>
</dbReference>
<evidence type="ECO:0000256" key="2">
    <source>
        <dbReference type="ARBA" id="ARBA00004496"/>
    </source>
</evidence>
<feature type="binding site" evidence="12">
    <location>
        <begin position="265"/>
        <end position="270"/>
    </location>
    <ligand>
        <name>a peptide</name>
        <dbReference type="ChEBI" id="CHEBI:60466"/>
    </ligand>
</feature>
<dbReference type="GO" id="GO:0008237">
    <property type="term" value="F:metallopeptidase activity"/>
    <property type="evidence" value="ECO:0007669"/>
    <property type="project" value="UniProtKB-KW"/>
</dbReference>
<dbReference type="InterPro" id="IPR014782">
    <property type="entry name" value="Peptidase_M1_dom"/>
</dbReference>
<feature type="binding site" evidence="12">
    <location>
        <begin position="563"/>
        <end position="565"/>
    </location>
    <ligand>
        <name>a peptide</name>
        <dbReference type="ChEBI" id="CHEBI:60466"/>
    </ligand>
</feature>
<dbReference type="SUPFAM" id="SSF63737">
    <property type="entry name" value="Leukotriene A4 hydrolase N-terminal domain"/>
    <property type="match status" value="1"/>
</dbReference>
<keyword evidence="16" id="KW-1185">Reference proteome</keyword>
<dbReference type="InterPro" id="IPR027268">
    <property type="entry name" value="Peptidase_M4/M1_CTD_sf"/>
</dbReference>
<feature type="active site" description="Proton acceptor" evidence="11">
    <location>
        <position position="295"/>
    </location>
</feature>
<dbReference type="SMART" id="SM01263">
    <property type="entry name" value="Leuk-A4-hydro_C"/>
    <property type="match status" value="1"/>
</dbReference>
<dbReference type="Gene3D" id="3.30.2010.30">
    <property type="match status" value="1"/>
</dbReference>
<accession>A0AAD4EYS7</accession>
<dbReference type="Gene3D" id="2.60.40.1730">
    <property type="entry name" value="tricorn interacting facor f3 domain"/>
    <property type="match status" value="1"/>
</dbReference>
<dbReference type="GO" id="GO:0005829">
    <property type="term" value="C:cytosol"/>
    <property type="evidence" value="ECO:0007669"/>
    <property type="project" value="TreeGrafter"/>
</dbReference>
<dbReference type="CDD" id="cd09599">
    <property type="entry name" value="M1_LTA4H"/>
    <property type="match status" value="1"/>
</dbReference>
<dbReference type="PRINTS" id="PR00756">
    <property type="entry name" value="ALADIPTASE"/>
</dbReference>
<evidence type="ECO:0000256" key="7">
    <source>
        <dbReference type="ARBA" id="ARBA00022801"/>
    </source>
</evidence>
<gene>
    <name evidence="15" type="ORF">NEMBOFW57_005997</name>
</gene>
<evidence type="ECO:0000256" key="1">
    <source>
        <dbReference type="ARBA" id="ARBA00004123"/>
    </source>
</evidence>
<evidence type="ECO:0000256" key="4">
    <source>
        <dbReference type="ARBA" id="ARBA00022490"/>
    </source>
</evidence>
<keyword evidence="8 13" id="KW-0862">Zinc</keyword>
<dbReference type="GO" id="GO:0005634">
    <property type="term" value="C:nucleus"/>
    <property type="evidence" value="ECO:0007669"/>
    <property type="project" value="UniProtKB-SubCell"/>
</dbReference>
<dbReference type="InterPro" id="IPR038502">
    <property type="entry name" value="M1_LTA-4_hydro/amino_C_sf"/>
</dbReference>
<dbReference type="Gene3D" id="1.10.390.10">
    <property type="entry name" value="Neutral Protease Domain 2"/>
    <property type="match status" value="1"/>
</dbReference>
<dbReference type="Pfam" id="PF09127">
    <property type="entry name" value="Leuk-A4-hydro_C"/>
    <property type="match status" value="1"/>
</dbReference>
<keyword evidence="7" id="KW-0378">Hydrolase</keyword>
<feature type="domain" description="Peptidase M1 leukotriene A4 hydrolase/aminopeptidase C-terminal" evidence="14">
    <location>
        <begin position="466"/>
        <end position="605"/>
    </location>
</feature>
<comment type="caution">
    <text evidence="15">The sequence shown here is derived from an EMBL/GenBank/DDBJ whole genome shotgun (WGS) entry which is preliminary data.</text>
</comment>
<evidence type="ECO:0000256" key="8">
    <source>
        <dbReference type="ARBA" id="ARBA00022833"/>
    </source>
</evidence>
<evidence type="ECO:0000256" key="3">
    <source>
        <dbReference type="ARBA" id="ARBA00010136"/>
    </source>
</evidence>
<feature type="binding site" evidence="12">
    <location>
        <begin position="135"/>
        <end position="137"/>
    </location>
    <ligand>
        <name>a peptide</name>
        <dbReference type="ChEBI" id="CHEBI:60466"/>
    </ligand>
</feature>
<dbReference type="InterPro" id="IPR045357">
    <property type="entry name" value="Aminopeptidase_N-like_N"/>
</dbReference>
<evidence type="ECO:0000313" key="16">
    <source>
        <dbReference type="Proteomes" id="UP001197093"/>
    </source>
</evidence>
<dbReference type="Pfam" id="PF01433">
    <property type="entry name" value="Peptidase_M1"/>
    <property type="match status" value="1"/>
</dbReference>
<evidence type="ECO:0000256" key="9">
    <source>
        <dbReference type="ARBA" id="ARBA00023049"/>
    </source>
</evidence>
<reference evidence="15" key="1">
    <citation type="submission" date="2023-02" db="EMBL/GenBank/DDBJ databases">
        <authorList>
            <person name="Palmer J.M."/>
        </authorList>
    </citation>
    <scope>NUCLEOTIDE SEQUENCE</scope>
    <source>
        <strain evidence="15">FW57</strain>
    </source>
</reference>
<dbReference type="Pfam" id="PF17900">
    <property type="entry name" value="Peptidase_M1_N"/>
    <property type="match status" value="1"/>
</dbReference>
<dbReference type="GO" id="GO:0006508">
    <property type="term" value="P:proteolysis"/>
    <property type="evidence" value="ECO:0007669"/>
    <property type="project" value="UniProtKB-KW"/>
</dbReference>
<sequence>MAPVRDPNTQSNYDQWRTKHTTANFKVDFAAKCLRGSVIIELQSQTDKASKEIVLDSSFVDVSSIKLNSAPSQWEVRERTGPSGSPVHVAVPEGAGKGEVVKLEIDLATTDKCTALQWLTPAQTSNKKAPFMFSQCQAIHARSIFPCQDTPDVKSTYSFIIRSPQVVIASGVPVPDATEDAGEEKVYKFEQKVPIPAYLFALASGDIASAPIGRCSCVATGPNELEASQWELQDDMDKFLDAAEKIVFPYRWGEYNVLVLPPSFPYGGMENPIFTFATPTIISGDRQNIDVIAHELAHSWSGNLVTNCSWEHFWLNEGWTVYLERRILASIHKNDAYFDFSAIIGWKHLEEAVEEYGKDHEYTKLCISHKGIDPDDAFSSVPYEKGFHFIYSLDRLVGRENFDKFIPHYFGKWANKSLDSYEFKATFLDFFSAPEYASLKDKLAEIDWEGRFYNPGLPPKPEFNTSLVDVCFELANKWKQKDFSPSSSDTSSWTGNQVLVFLNVVQNFEEPLTVEQSRNMGKVYGLIDTKNVELKSAYYQIAMKAKDTSSYPGVAELLGNVGRMKFVRTLFRTLTKVDRDLALKTFEKNRDFYHPICRMLVEKDLGLGEVKSA</sequence>
<organism evidence="15 16">
    <name type="scientific">Staphylotrichum longicolle</name>
    <dbReference type="NCBI Taxonomy" id="669026"/>
    <lineage>
        <taxon>Eukaryota</taxon>
        <taxon>Fungi</taxon>
        <taxon>Dikarya</taxon>
        <taxon>Ascomycota</taxon>
        <taxon>Pezizomycotina</taxon>
        <taxon>Sordariomycetes</taxon>
        <taxon>Sordariomycetidae</taxon>
        <taxon>Sordariales</taxon>
        <taxon>Chaetomiaceae</taxon>
        <taxon>Staphylotrichum</taxon>
    </lineage>
</organism>
<dbReference type="AlphaFoldDB" id="A0AAD4EYS7"/>
<dbReference type="FunFam" id="1.10.390.10:FF:000009">
    <property type="entry name" value="Leukotriene A(4) hydrolase"/>
    <property type="match status" value="1"/>
</dbReference>
<keyword evidence="10" id="KW-0539">Nucleus</keyword>
<feature type="binding site" evidence="13">
    <location>
        <position position="298"/>
    </location>
    <ligand>
        <name>Zn(2+)</name>
        <dbReference type="ChEBI" id="CHEBI:29105"/>
        <note>catalytic</note>
    </ligand>
</feature>
<keyword evidence="4" id="KW-0963">Cytoplasm</keyword>
<dbReference type="SUPFAM" id="SSF48371">
    <property type="entry name" value="ARM repeat"/>
    <property type="match status" value="1"/>
</dbReference>
<dbReference type="InterPro" id="IPR001930">
    <property type="entry name" value="Peptidase_M1"/>
</dbReference>
<comment type="cofactor">
    <cofactor evidence="13">
        <name>Zn(2+)</name>
        <dbReference type="ChEBI" id="CHEBI:29105"/>
    </cofactor>
    <text evidence="13">Binds 1 zinc ion per subunit.</text>
</comment>
<evidence type="ECO:0000313" key="15">
    <source>
        <dbReference type="EMBL" id="KAG7289625.1"/>
    </source>
</evidence>
<evidence type="ECO:0000259" key="14">
    <source>
        <dbReference type="SMART" id="SM01263"/>
    </source>
</evidence>
<comment type="subcellular location">
    <subcellularLocation>
        <location evidence="2">Cytoplasm</location>
    </subcellularLocation>
    <subcellularLocation>
        <location evidence="1">Nucleus</location>
    </subcellularLocation>
</comment>
<evidence type="ECO:0000256" key="13">
    <source>
        <dbReference type="PIRSR" id="PIRSR634015-3"/>
    </source>
</evidence>
<keyword evidence="5" id="KW-0645">Protease</keyword>
<dbReference type="PANTHER" id="PTHR45726:SF3">
    <property type="entry name" value="LEUKOTRIENE A-4 HYDROLASE"/>
    <property type="match status" value="1"/>
</dbReference>
<keyword evidence="6 13" id="KW-0479">Metal-binding</keyword>
<dbReference type="SUPFAM" id="SSF55486">
    <property type="entry name" value="Metalloproteases ('zincins'), catalytic domain"/>
    <property type="match status" value="1"/>
</dbReference>
<dbReference type="PANTHER" id="PTHR45726">
    <property type="entry name" value="LEUKOTRIENE A-4 HYDROLASE"/>
    <property type="match status" value="1"/>
</dbReference>
<dbReference type="InterPro" id="IPR049980">
    <property type="entry name" value="LTA4H_cat"/>
</dbReference>
<evidence type="ECO:0000256" key="6">
    <source>
        <dbReference type="ARBA" id="ARBA00022723"/>
    </source>
</evidence>
<dbReference type="InterPro" id="IPR042097">
    <property type="entry name" value="Aminopeptidase_N-like_N_sf"/>
</dbReference>
<evidence type="ECO:0000256" key="12">
    <source>
        <dbReference type="PIRSR" id="PIRSR634015-2"/>
    </source>
</evidence>
<dbReference type="GO" id="GO:0008270">
    <property type="term" value="F:zinc ion binding"/>
    <property type="evidence" value="ECO:0007669"/>
    <property type="project" value="InterPro"/>
</dbReference>
<dbReference type="Gene3D" id="1.25.40.320">
    <property type="entry name" value="Peptidase M1, leukotriene A4 hydrolase/aminopeptidase C-terminal domain"/>
    <property type="match status" value="1"/>
</dbReference>
<protein>
    <recommendedName>
        <fullName evidence="14">Peptidase M1 leukotriene A4 hydrolase/aminopeptidase C-terminal domain-containing protein</fullName>
    </recommendedName>
</protein>
<dbReference type="EMBL" id="JAHCVI010000002">
    <property type="protein sequence ID" value="KAG7289625.1"/>
    <property type="molecule type" value="Genomic_DNA"/>
</dbReference>
<proteinExistence type="inferred from homology"/>
<feature type="active site" description="Proton donor" evidence="11">
    <location>
        <position position="383"/>
    </location>
</feature>
<dbReference type="InterPro" id="IPR034015">
    <property type="entry name" value="M1_LTA4H"/>
</dbReference>
<evidence type="ECO:0000256" key="5">
    <source>
        <dbReference type="ARBA" id="ARBA00022670"/>
    </source>
</evidence>
<feature type="binding site" evidence="13">
    <location>
        <position position="317"/>
    </location>
    <ligand>
        <name>Zn(2+)</name>
        <dbReference type="ChEBI" id="CHEBI:29105"/>
        <note>catalytic</note>
    </ligand>
</feature>
<evidence type="ECO:0000256" key="10">
    <source>
        <dbReference type="ARBA" id="ARBA00023242"/>
    </source>
</evidence>
<dbReference type="FunFam" id="1.25.40.320:FF:000001">
    <property type="entry name" value="Leukotriene A(4) hydrolase"/>
    <property type="match status" value="1"/>
</dbReference>